<dbReference type="EMBL" id="CP047650">
    <property type="protein sequence ID" value="QHI99169.1"/>
    <property type="molecule type" value="Genomic_DNA"/>
</dbReference>
<dbReference type="AlphaFoldDB" id="A0A857J7X3"/>
<dbReference type="GO" id="GO:0071973">
    <property type="term" value="P:bacterial-type flagellum-dependent cell motility"/>
    <property type="evidence" value="ECO:0007669"/>
    <property type="project" value="InterPro"/>
</dbReference>
<evidence type="ECO:0000256" key="6">
    <source>
        <dbReference type="PIRNR" id="PIRNR002889"/>
    </source>
</evidence>
<keyword evidence="8" id="KW-0282">Flagellum</keyword>
<keyword evidence="9" id="KW-1185">Reference proteome</keyword>
<dbReference type="InterPro" id="IPR006300">
    <property type="entry name" value="FlgB"/>
</dbReference>
<comment type="subcellular location">
    <subcellularLocation>
        <location evidence="1 6">Bacterial flagellum basal body</location>
    </subcellularLocation>
</comment>
<dbReference type="RefSeq" id="WP_160552950.1">
    <property type="nucleotide sequence ID" value="NZ_CP047650.1"/>
</dbReference>
<keyword evidence="8" id="KW-0966">Cell projection</keyword>
<evidence type="ECO:0000259" key="7">
    <source>
        <dbReference type="Pfam" id="PF00460"/>
    </source>
</evidence>
<dbReference type="KEGG" id="xyk:GT347_15000"/>
<keyword evidence="4 6" id="KW-0975">Bacterial flagellum</keyword>
<comment type="function">
    <text evidence="5 6">Structural component of flagellum, the bacterial motility apparatus. Part of the rod structure of flagellar basal body.</text>
</comment>
<keyword evidence="8" id="KW-0969">Cilium</keyword>
<comment type="subunit">
    <text evidence="6">The basal body constitutes a major portion of the flagellar organelle and consists of a number of rings mounted on a central rod.</text>
</comment>
<gene>
    <name evidence="8" type="ORF">GT347_15000</name>
</gene>
<evidence type="ECO:0000313" key="9">
    <source>
        <dbReference type="Proteomes" id="UP000464787"/>
    </source>
</evidence>
<evidence type="ECO:0000313" key="8">
    <source>
        <dbReference type="EMBL" id="QHI99169.1"/>
    </source>
</evidence>
<dbReference type="GO" id="GO:0030694">
    <property type="term" value="C:bacterial-type flagellum basal body, rod"/>
    <property type="evidence" value="ECO:0007669"/>
    <property type="project" value="InterPro"/>
</dbReference>
<protein>
    <recommendedName>
        <fullName evidence="3 6">Flagellar basal body rod protein FlgB</fullName>
    </recommendedName>
</protein>
<dbReference type="Pfam" id="PF00460">
    <property type="entry name" value="Flg_bb_rod"/>
    <property type="match status" value="1"/>
</dbReference>
<dbReference type="PIRSF" id="PIRSF002889">
    <property type="entry name" value="Rod_FlgB"/>
    <property type="match status" value="1"/>
</dbReference>
<evidence type="ECO:0000256" key="2">
    <source>
        <dbReference type="ARBA" id="ARBA00009677"/>
    </source>
</evidence>
<evidence type="ECO:0000256" key="1">
    <source>
        <dbReference type="ARBA" id="ARBA00004117"/>
    </source>
</evidence>
<proteinExistence type="inferred from homology"/>
<organism evidence="8 9">
    <name type="scientific">Xylophilus rhododendri</name>
    <dbReference type="NCBI Taxonomy" id="2697032"/>
    <lineage>
        <taxon>Bacteria</taxon>
        <taxon>Pseudomonadati</taxon>
        <taxon>Pseudomonadota</taxon>
        <taxon>Betaproteobacteria</taxon>
        <taxon>Burkholderiales</taxon>
        <taxon>Xylophilus</taxon>
    </lineage>
</organism>
<comment type="similarity">
    <text evidence="2 6">Belongs to the flagella basal body rod proteins family.</text>
</comment>
<feature type="domain" description="Flagellar basal body rod protein N-terminal" evidence="7">
    <location>
        <begin position="13"/>
        <end position="40"/>
    </location>
</feature>
<evidence type="ECO:0000256" key="5">
    <source>
        <dbReference type="ARBA" id="ARBA00024934"/>
    </source>
</evidence>
<name>A0A857J7X3_9BURK</name>
<dbReference type="InterPro" id="IPR001444">
    <property type="entry name" value="Flag_bb_rod_N"/>
</dbReference>
<evidence type="ECO:0000256" key="4">
    <source>
        <dbReference type="ARBA" id="ARBA00023143"/>
    </source>
</evidence>
<sequence>MNEAIASLDTRLAVLALDAAELRQQAIAANIANAGTPGYRPLAVSFEDQLGNGLQAGRDTGAADLAGIAPRLVPALPAGIAGLAGAVPVQLDREAAALAQNAVHYQALVKALSHHYALLSTAVGDGRK</sequence>
<dbReference type="Proteomes" id="UP000464787">
    <property type="component" value="Chromosome"/>
</dbReference>
<accession>A0A857J7X3</accession>
<evidence type="ECO:0000256" key="3">
    <source>
        <dbReference type="ARBA" id="ARBA00014376"/>
    </source>
</evidence>
<reference evidence="8 9" key="1">
    <citation type="submission" date="2020-01" db="EMBL/GenBank/DDBJ databases">
        <title>Genome sequencing of strain KACC 21265.</title>
        <authorList>
            <person name="Heo J."/>
            <person name="Kim S.-J."/>
            <person name="Kim J.-S."/>
            <person name="Hong S.-B."/>
            <person name="Kwon S.-W."/>
        </authorList>
    </citation>
    <scope>NUCLEOTIDE SEQUENCE [LARGE SCALE GENOMIC DNA]</scope>
    <source>
        <strain evidence="8 9">KACC 21265</strain>
    </source>
</reference>